<dbReference type="NCBIfam" id="NF009136">
    <property type="entry name" value="PRK12489.1"/>
    <property type="match status" value="1"/>
</dbReference>
<keyword evidence="6 9" id="KW-0812">Transmembrane</keyword>
<feature type="transmembrane region" description="Helical" evidence="9">
    <location>
        <begin position="6"/>
        <end position="38"/>
    </location>
</feature>
<evidence type="ECO:0000313" key="11">
    <source>
        <dbReference type="Proteomes" id="UP000184420"/>
    </source>
</evidence>
<dbReference type="Proteomes" id="UP000184420">
    <property type="component" value="Unassembled WGS sequence"/>
</dbReference>
<keyword evidence="8 9" id="KW-0472">Membrane</keyword>
<keyword evidence="11" id="KW-1185">Reference proteome</keyword>
<dbReference type="PIRSF" id="PIRSF004539">
    <property type="entry name" value="C4-dicrbxl_trns"/>
    <property type="match status" value="1"/>
</dbReference>
<sequence length="446" mass="46848">MIWIQFAILLVAILIGARMKGIGLGVMGMVALMIFVFVFRMAPADPPIDVMLIILSVVSTAATLQAAGGMEYMVRLAEKVLRSKPSLIVLIAPLTTFVFSVFAGTAHITYSLLPIIAEVSTKKRIRPERALSISVIASHLAVTASPISAATAALVSILGGAISLPQVIMVSIPACLVGILCGVAVCWKKGVELERDPVFLEKMKDPEFAKSIDLDTSASREPLKPGAKTAVAIFGLAVLLIVMVGAFPKMLPTFEPGHANLAINNLGNIKMAAMIELIMLSAAAAIMIFTKTTAESVSKASLFTAGAVAVISVFGVVWMSATFMQTNQAIIESALGNMVRSAPWTFSIAIFLLSMLLFSQAATTQALAPLGLALGISPAHLVAMFPGANGDFVLPGYPTLLAAINFDRTGSTHIGKFLVNHSFMIPGLVAVGMSVAAGFFFASILL</sequence>
<keyword evidence="5" id="KW-0997">Cell inner membrane</keyword>
<gene>
    <name evidence="10" type="ORF">SAMN05444266_104230</name>
</gene>
<dbReference type="RefSeq" id="WP_073080859.1">
    <property type="nucleotide sequence ID" value="NZ_FRBL01000004.1"/>
</dbReference>
<evidence type="ECO:0000256" key="2">
    <source>
        <dbReference type="ARBA" id="ARBA00006413"/>
    </source>
</evidence>
<evidence type="ECO:0000256" key="4">
    <source>
        <dbReference type="ARBA" id="ARBA00022475"/>
    </source>
</evidence>
<reference evidence="10 11" key="1">
    <citation type="submission" date="2016-11" db="EMBL/GenBank/DDBJ databases">
        <authorList>
            <person name="Jaros S."/>
            <person name="Januszkiewicz K."/>
            <person name="Wedrychowicz H."/>
        </authorList>
    </citation>
    <scope>NUCLEOTIDE SEQUENCE [LARGE SCALE GENOMIC DNA]</scope>
    <source>
        <strain evidence="10 11">DSM 27406</strain>
    </source>
</reference>
<dbReference type="GO" id="GO:0005886">
    <property type="term" value="C:plasma membrane"/>
    <property type="evidence" value="ECO:0007669"/>
    <property type="project" value="UniProtKB-SubCell"/>
</dbReference>
<dbReference type="EMBL" id="FRBL01000004">
    <property type="protein sequence ID" value="SHL63403.1"/>
    <property type="molecule type" value="Genomic_DNA"/>
</dbReference>
<feature type="transmembrane region" description="Helical" evidence="9">
    <location>
        <begin position="271"/>
        <end position="290"/>
    </location>
</feature>
<feature type="transmembrane region" description="Helical" evidence="9">
    <location>
        <begin position="302"/>
        <end position="321"/>
    </location>
</feature>
<feature type="transmembrane region" description="Helical" evidence="9">
    <location>
        <begin position="168"/>
        <end position="187"/>
    </location>
</feature>
<evidence type="ECO:0000256" key="1">
    <source>
        <dbReference type="ARBA" id="ARBA00004429"/>
    </source>
</evidence>
<evidence type="ECO:0000256" key="3">
    <source>
        <dbReference type="ARBA" id="ARBA00022448"/>
    </source>
</evidence>
<dbReference type="AlphaFoldDB" id="A0A1M7C898"/>
<comment type="subcellular location">
    <subcellularLocation>
        <location evidence="1">Cell inner membrane</location>
        <topology evidence="1">Multi-pass membrane protein</topology>
    </subcellularLocation>
</comment>
<dbReference type="InterPro" id="IPR004668">
    <property type="entry name" value="Anaer_Dcu_memb_transpt"/>
</dbReference>
<feature type="transmembrane region" description="Helical" evidence="9">
    <location>
        <begin position="50"/>
        <end position="67"/>
    </location>
</feature>
<name>A0A1M7C898_9BACT</name>
<keyword evidence="3" id="KW-0813">Transport</keyword>
<evidence type="ECO:0000256" key="9">
    <source>
        <dbReference type="SAM" id="Phobius"/>
    </source>
</evidence>
<evidence type="ECO:0000256" key="5">
    <source>
        <dbReference type="ARBA" id="ARBA00022519"/>
    </source>
</evidence>
<feature type="transmembrane region" description="Helical" evidence="9">
    <location>
        <begin position="230"/>
        <end position="251"/>
    </location>
</feature>
<evidence type="ECO:0000313" key="10">
    <source>
        <dbReference type="EMBL" id="SHL63403.1"/>
    </source>
</evidence>
<evidence type="ECO:0000256" key="6">
    <source>
        <dbReference type="ARBA" id="ARBA00022692"/>
    </source>
</evidence>
<feature type="transmembrane region" description="Helical" evidence="9">
    <location>
        <begin position="423"/>
        <end position="445"/>
    </location>
</feature>
<feature type="transmembrane region" description="Helical" evidence="9">
    <location>
        <begin position="133"/>
        <end position="162"/>
    </location>
</feature>
<protein>
    <submittedName>
        <fullName evidence="10">Anaerobic C4-dicarboxylate transporter DcuA</fullName>
    </submittedName>
</protein>
<feature type="transmembrane region" description="Helical" evidence="9">
    <location>
        <begin position="87"/>
        <end position="113"/>
    </location>
</feature>
<accession>A0A1M7C898</accession>
<dbReference type="Pfam" id="PF03605">
    <property type="entry name" value="DcuA_DcuB"/>
    <property type="match status" value="1"/>
</dbReference>
<dbReference type="NCBIfam" id="TIGR00770">
    <property type="entry name" value="Dcu"/>
    <property type="match status" value="1"/>
</dbReference>
<comment type="similarity">
    <text evidence="2">Belongs to the DcuA/DcuB transporter (TC 2.A.13.1) family.</text>
</comment>
<dbReference type="PANTHER" id="PTHR36106">
    <property type="entry name" value="ANAEROBIC C4-DICARBOXYLATE TRANSPORTER DCUB"/>
    <property type="match status" value="1"/>
</dbReference>
<proteinExistence type="inferred from homology"/>
<dbReference type="OrthoDB" id="9770910at2"/>
<feature type="transmembrane region" description="Helical" evidence="9">
    <location>
        <begin position="341"/>
        <end position="359"/>
    </location>
</feature>
<dbReference type="PANTHER" id="PTHR36106:SF3">
    <property type="entry name" value="ANAEROBIC C4-DICARBOXYLATE TRANSPORTER DCUB"/>
    <property type="match status" value="1"/>
</dbReference>
<dbReference type="STRING" id="1419482.SAMN05444266_104230"/>
<keyword evidence="7 9" id="KW-1133">Transmembrane helix</keyword>
<evidence type="ECO:0000256" key="8">
    <source>
        <dbReference type="ARBA" id="ARBA00023136"/>
    </source>
</evidence>
<organism evidence="10 11">
    <name type="scientific">Chitinophaga jiangningensis</name>
    <dbReference type="NCBI Taxonomy" id="1419482"/>
    <lineage>
        <taxon>Bacteria</taxon>
        <taxon>Pseudomonadati</taxon>
        <taxon>Bacteroidota</taxon>
        <taxon>Chitinophagia</taxon>
        <taxon>Chitinophagales</taxon>
        <taxon>Chitinophagaceae</taxon>
        <taxon>Chitinophaga</taxon>
    </lineage>
</organism>
<evidence type="ECO:0000256" key="7">
    <source>
        <dbReference type="ARBA" id="ARBA00022989"/>
    </source>
</evidence>
<keyword evidence="4" id="KW-1003">Cell membrane</keyword>
<dbReference type="GO" id="GO:0015556">
    <property type="term" value="F:C4-dicarboxylate transmembrane transporter activity"/>
    <property type="evidence" value="ECO:0007669"/>
    <property type="project" value="InterPro"/>
</dbReference>
<feature type="transmembrane region" description="Helical" evidence="9">
    <location>
        <begin position="366"/>
        <end position="385"/>
    </location>
</feature>
<dbReference type="NCBIfam" id="NF006927">
    <property type="entry name" value="PRK09412.1"/>
    <property type="match status" value="1"/>
</dbReference>